<keyword evidence="8" id="KW-1185">Reference proteome</keyword>
<name>A0ABN8PZL0_9CNID</name>
<dbReference type="InterPro" id="IPR007248">
    <property type="entry name" value="Mpv17_PMP22"/>
</dbReference>
<protein>
    <recommendedName>
        <fullName evidence="9">Mpv17-like protein</fullName>
    </recommendedName>
</protein>
<dbReference type="PANTHER" id="PTHR11266">
    <property type="entry name" value="PEROXISOMAL MEMBRANE PROTEIN 2, PXMP2 MPV17"/>
    <property type="match status" value="1"/>
</dbReference>
<evidence type="ECO:0000256" key="5">
    <source>
        <dbReference type="ARBA" id="ARBA00023136"/>
    </source>
</evidence>
<comment type="subcellular location">
    <subcellularLocation>
        <location evidence="1">Membrane</location>
        <topology evidence="1">Multi-pass membrane protein</topology>
    </subcellularLocation>
</comment>
<dbReference type="PANTHER" id="PTHR11266:SF104">
    <property type="entry name" value="MPV17-LIKE PROTEIN"/>
    <property type="match status" value="1"/>
</dbReference>
<dbReference type="EMBL" id="CALNXK010000094">
    <property type="protein sequence ID" value="CAH3152692.1"/>
    <property type="molecule type" value="Genomic_DNA"/>
</dbReference>
<evidence type="ECO:0000256" key="3">
    <source>
        <dbReference type="ARBA" id="ARBA00022692"/>
    </source>
</evidence>
<keyword evidence="4" id="KW-1133">Transmembrane helix</keyword>
<feature type="non-terminal residue" evidence="7">
    <location>
        <position position="143"/>
    </location>
</feature>
<organism evidence="7 8">
    <name type="scientific">Porites lobata</name>
    <dbReference type="NCBI Taxonomy" id="104759"/>
    <lineage>
        <taxon>Eukaryota</taxon>
        <taxon>Metazoa</taxon>
        <taxon>Cnidaria</taxon>
        <taxon>Anthozoa</taxon>
        <taxon>Hexacorallia</taxon>
        <taxon>Scleractinia</taxon>
        <taxon>Fungiina</taxon>
        <taxon>Poritidae</taxon>
        <taxon>Porites</taxon>
    </lineage>
</organism>
<gene>
    <name evidence="7" type="ORF">PLOB_00049220</name>
</gene>
<evidence type="ECO:0000313" key="7">
    <source>
        <dbReference type="EMBL" id="CAH3152692.1"/>
    </source>
</evidence>
<evidence type="ECO:0000256" key="1">
    <source>
        <dbReference type="ARBA" id="ARBA00004141"/>
    </source>
</evidence>
<evidence type="ECO:0000256" key="2">
    <source>
        <dbReference type="ARBA" id="ARBA00006824"/>
    </source>
</evidence>
<keyword evidence="5" id="KW-0472">Membrane</keyword>
<comment type="similarity">
    <text evidence="2 6">Belongs to the peroxisomal membrane protein PXMP2/4 family.</text>
</comment>
<evidence type="ECO:0008006" key="9">
    <source>
        <dbReference type="Google" id="ProtNLM"/>
    </source>
</evidence>
<keyword evidence="3" id="KW-0812">Transmembrane</keyword>
<dbReference type="Pfam" id="PF04117">
    <property type="entry name" value="Mpv17_PMP22"/>
    <property type="match status" value="1"/>
</dbReference>
<reference evidence="7 8" key="1">
    <citation type="submission" date="2022-05" db="EMBL/GenBank/DDBJ databases">
        <authorList>
            <consortium name="Genoscope - CEA"/>
            <person name="William W."/>
        </authorList>
    </citation>
    <scope>NUCLEOTIDE SEQUENCE [LARGE SCALE GENOMIC DNA]</scope>
</reference>
<accession>A0ABN8PZL0</accession>
<evidence type="ECO:0000256" key="6">
    <source>
        <dbReference type="RuleBase" id="RU363053"/>
    </source>
</evidence>
<proteinExistence type="inferred from homology"/>
<sequence length="143" mass="16508">MIYGWGTAPLAHVHFNILEWLVVKKVGNRLDLLQIDLMFIDQFGYWAPCITAVYHVSMSVMEGLTYNETMYRLRTLYWPTLKACWMIWPAVTIVNFRFIPVAHQLNFCLAVSLVWATILSVIRASEASHVKEIESKDTISITN</sequence>
<evidence type="ECO:0000256" key="4">
    <source>
        <dbReference type="ARBA" id="ARBA00022989"/>
    </source>
</evidence>
<dbReference type="Proteomes" id="UP001159405">
    <property type="component" value="Unassembled WGS sequence"/>
</dbReference>
<evidence type="ECO:0000313" key="8">
    <source>
        <dbReference type="Proteomes" id="UP001159405"/>
    </source>
</evidence>
<comment type="caution">
    <text evidence="7">The sequence shown here is derived from an EMBL/GenBank/DDBJ whole genome shotgun (WGS) entry which is preliminary data.</text>
</comment>